<evidence type="ECO:0000256" key="3">
    <source>
        <dbReference type="ARBA" id="ARBA00022679"/>
    </source>
</evidence>
<keyword evidence="3 6" id="KW-0808">Transferase</keyword>
<comment type="caution">
    <text evidence="8">The sequence shown here is derived from an EMBL/GenBank/DDBJ whole genome shotgun (WGS) entry which is preliminary data.</text>
</comment>
<proteinExistence type="inferred from homology"/>
<sequence length="187" mass="19704">MRAEPGRTILLTGLPSAGKTTVASAAATLLAAAGTRVEVLDGDVVRHEFWPELGLSPADRELNLARIGTLATLLARNGVVVLVAAIGPFTRARAALRDQHTGEGIDFSEVYVATPLRTCRERDVKGLYARQACGEISGLTGVDAVYEPPLAPDLSIDTSDEPVDVSANRLARFILESSATPGEGTIR</sequence>
<keyword evidence="5 6" id="KW-0067">ATP-binding</keyword>
<dbReference type="SUPFAM" id="SSF52540">
    <property type="entry name" value="P-loop containing nucleoside triphosphate hydrolases"/>
    <property type="match status" value="1"/>
</dbReference>
<keyword evidence="4 6" id="KW-0547">Nucleotide-binding</keyword>
<keyword evidence="9" id="KW-1185">Reference proteome</keyword>
<dbReference type="GO" id="GO:0004020">
    <property type="term" value="F:adenylylsulfate kinase activity"/>
    <property type="evidence" value="ECO:0007669"/>
    <property type="project" value="UniProtKB-EC"/>
</dbReference>
<comment type="similarity">
    <text evidence="6">Belongs to the APS kinase family.</text>
</comment>
<dbReference type="InterPro" id="IPR027417">
    <property type="entry name" value="P-loop_NTPase"/>
</dbReference>
<dbReference type="CDD" id="cd02027">
    <property type="entry name" value="APSK"/>
    <property type="match status" value="1"/>
</dbReference>
<dbReference type="NCBIfam" id="TIGR00455">
    <property type="entry name" value="apsK"/>
    <property type="match status" value="1"/>
</dbReference>
<dbReference type="Gene3D" id="3.40.50.300">
    <property type="entry name" value="P-loop containing nucleotide triphosphate hydrolases"/>
    <property type="match status" value="1"/>
</dbReference>
<dbReference type="InterPro" id="IPR059117">
    <property type="entry name" value="APS_kinase_dom"/>
</dbReference>
<dbReference type="PANTHER" id="PTHR42700">
    <property type="entry name" value="SULFATE ADENYLYLTRANSFERASE"/>
    <property type="match status" value="1"/>
</dbReference>
<reference evidence="9" key="1">
    <citation type="journal article" date="2019" name="Int. J. Syst. Evol. Microbiol.">
        <title>The Global Catalogue of Microorganisms (GCM) 10K type strain sequencing project: providing services to taxonomists for standard genome sequencing and annotation.</title>
        <authorList>
            <consortium name="The Broad Institute Genomics Platform"/>
            <consortium name="The Broad Institute Genome Sequencing Center for Infectious Disease"/>
            <person name="Wu L."/>
            <person name="Ma J."/>
        </authorList>
    </citation>
    <scope>NUCLEOTIDE SEQUENCE [LARGE SCALE GENOMIC DNA]</scope>
    <source>
        <strain evidence="9">CGMCC 4.7643</strain>
    </source>
</reference>
<organism evidence="8 9">
    <name type="scientific">Amycolatopsis samaneae</name>
    <dbReference type="NCBI Taxonomy" id="664691"/>
    <lineage>
        <taxon>Bacteria</taxon>
        <taxon>Bacillati</taxon>
        <taxon>Actinomycetota</taxon>
        <taxon>Actinomycetes</taxon>
        <taxon>Pseudonocardiales</taxon>
        <taxon>Pseudonocardiaceae</taxon>
        <taxon>Amycolatopsis</taxon>
    </lineage>
</organism>
<gene>
    <name evidence="8" type="primary">cysC</name>
    <name evidence="8" type="ORF">ACFSYJ_28965</name>
</gene>
<evidence type="ECO:0000256" key="2">
    <source>
        <dbReference type="ARBA" id="ARBA00012121"/>
    </source>
</evidence>
<feature type="domain" description="APS kinase" evidence="7">
    <location>
        <begin position="6"/>
        <end position="157"/>
    </location>
</feature>
<keyword evidence="6 8" id="KW-0418">Kinase</keyword>
<dbReference type="InterPro" id="IPR050512">
    <property type="entry name" value="Sulf_AdTrans/APS_kinase"/>
</dbReference>
<accession>A0ABW5GP81</accession>
<evidence type="ECO:0000259" key="7">
    <source>
        <dbReference type="Pfam" id="PF01583"/>
    </source>
</evidence>
<evidence type="ECO:0000256" key="6">
    <source>
        <dbReference type="RuleBase" id="RU004347"/>
    </source>
</evidence>
<evidence type="ECO:0000313" key="9">
    <source>
        <dbReference type="Proteomes" id="UP001597419"/>
    </source>
</evidence>
<dbReference type="RefSeq" id="WP_345403899.1">
    <property type="nucleotide sequence ID" value="NZ_BAABHG010000015.1"/>
</dbReference>
<name>A0ABW5GP81_9PSEU</name>
<dbReference type="InterPro" id="IPR002891">
    <property type="entry name" value="APS"/>
</dbReference>
<protein>
    <recommendedName>
        <fullName evidence="2 6">Adenylyl-sulfate kinase</fullName>
        <ecNumber evidence="2 6">2.7.1.25</ecNumber>
    </recommendedName>
</protein>
<dbReference type="Proteomes" id="UP001597419">
    <property type="component" value="Unassembled WGS sequence"/>
</dbReference>
<comment type="function">
    <text evidence="6">Catalyzes the synthesis of activated sulfate.</text>
</comment>
<dbReference type="Pfam" id="PF01583">
    <property type="entry name" value="APS_kinase"/>
    <property type="match status" value="1"/>
</dbReference>
<dbReference type="PANTHER" id="PTHR42700:SF1">
    <property type="entry name" value="SULFATE ADENYLYLTRANSFERASE"/>
    <property type="match status" value="1"/>
</dbReference>
<evidence type="ECO:0000256" key="1">
    <source>
        <dbReference type="ARBA" id="ARBA00001823"/>
    </source>
</evidence>
<dbReference type="EMBL" id="JBHUKU010000017">
    <property type="protein sequence ID" value="MFD2462672.1"/>
    <property type="molecule type" value="Genomic_DNA"/>
</dbReference>
<evidence type="ECO:0000313" key="8">
    <source>
        <dbReference type="EMBL" id="MFD2462672.1"/>
    </source>
</evidence>
<evidence type="ECO:0000256" key="5">
    <source>
        <dbReference type="ARBA" id="ARBA00022840"/>
    </source>
</evidence>
<dbReference type="EC" id="2.7.1.25" evidence="2 6"/>
<comment type="pathway">
    <text evidence="6">Sulfur metabolism; hydrogen sulfide biosynthesis; sulfite from sulfate: step 2/3.</text>
</comment>
<evidence type="ECO:0000256" key="4">
    <source>
        <dbReference type="ARBA" id="ARBA00022741"/>
    </source>
</evidence>
<comment type="catalytic activity">
    <reaction evidence="1 6">
        <text>adenosine 5'-phosphosulfate + ATP = 3'-phosphoadenylyl sulfate + ADP + H(+)</text>
        <dbReference type="Rhea" id="RHEA:24152"/>
        <dbReference type="ChEBI" id="CHEBI:15378"/>
        <dbReference type="ChEBI" id="CHEBI:30616"/>
        <dbReference type="ChEBI" id="CHEBI:58243"/>
        <dbReference type="ChEBI" id="CHEBI:58339"/>
        <dbReference type="ChEBI" id="CHEBI:456216"/>
        <dbReference type="EC" id="2.7.1.25"/>
    </reaction>
</comment>